<dbReference type="GO" id="GO:0005524">
    <property type="term" value="F:ATP binding"/>
    <property type="evidence" value="ECO:0007669"/>
    <property type="project" value="UniProtKB-KW"/>
</dbReference>
<comment type="caution">
    <text evidence="6">The sequence shown here is derived from an EMBL/GenBank/DDBJ whole genome shotgun (WGS) entry which is preliminary data.</text>
</comment>
<sequence length="159" mass="17965">MRTMGQITLGFCASNYRKVFGIRLPSHFFHTNLLQSHSFILWLGLKGNFYWRLELHAFENIEITQVCVISQIWLLISQVSIFNASNILNLLFLFVAILGLFFVNILIVFFSFEFIGKAIVIMGVSGAGKSTIGELLAKALDCSFLDADDFHPQSNKPIN</sequence>
<gene>
    <name evidence="6" type="ORF">POTOM_051784</name>
</gene>
<keyword evidence="1" id="KW-0808">Transferase</keyword>
<dbReference type="Proteomes" id="UP000886885">
    <property type="component" value="Chromosome 16A"/>
</dbReference>
<evidence type="ECO:0000256" key="1">
    <source>
        <dbReference type="ARBA" id="ARBA00022679"/>
    </source>
</evidence>
<evidence type="ECO:0000313" key="6">
    <source>
        <dbReference type="EMBL" id="KAG6745140.1"/>
    </source>
</evidence>
<proteinExistence type="predicted"/>
<evidence type="ECO:0008006" key="8">
    <source>
        <dbReference type="Google" id="ProtNLM"/>
    </source>
</evidence>
<evidence type="ECO:0000256" key="4">
    <source>
        <dbReference type="ARBA" id="ARBA00022840"/>
    </source>
</evidence>
<keyword evidence="4" id="KW-0067">ATP-binding</keyword>
<dbReference type="PANTHER" id="PTHR43442:SF3">
    <property type="entry name" value="GLUCONOKINASE-RELATED"/>
    <property type="match status" value="1"/>
</dbReference>
<evidence type="ECO:0000313" key="7">
    <source>
        <dbReference type="Proteomes" id="UP000886885"/>
    </source>
</evidence>
<feature type="transmembrane region" description="Helical" evidence="5">
    <location>
        <begin position="87"/>
        <end position="112"/>
    </location>
</feature>
<dbReference type="Pfam" id="PF01202">
    <property type="entry name" value="SKI"/>
    <property type="match status" value="1"/>
</dbReference>
<dbReference type="AlphaFoldDB" id="A0A8X7Y7R9"/>
<dbReference type="OrthoDB" id="275177at2759"/>
<dbReference type="InterPro" id="IPR006001">
    <property type="entry name" value="Therm_gnt_kin"/>
</dbReference>
<dbReference type="GO" id="GO:0005975">
    <property type="term" value="P:carbohydrate metabolic process"/>
    <property type="evidence" value="ECO:0007669"/>
    <property type="project" value="InterPro"/>
</dbReference>
<keyword evidence="2" id="KW-0547">Nucleotide-binding</keyword>
<evidence type="ECO:0000256" key="2">
    <source>
        <dbReference type="ARBA" id="ARBA00022741"/>
    </source>
</evidence>
<keyword evidence="5" id="KW-1133">Transmembrane helix</keyword>
<dbReference type="GO" id="GO:0005737">
    <property type="term" value="C:cytoplasm"/>
    <property type="evidence" value="ECO:0007669"/>
    <property type="project" value="TreeGrafter"/>
</dbReference>
<keyword evidence="3" id="KW-0418">Kinase</keyword>
<keyword evidence="5" id="KW-0472">Membrane</keyword>
<accession>A0A8X7Y7R9</accession>
<evidence type="ECO:0000256" key="3">
    <source>
        <dbReference type="ARBA" id="ARBA00022777"/>
    </source>
</evidence>
<dbReference type="GO" id="GO:0046316">
    <property type="term" value="F:gluconokinase activity"/>
    <property type="evidence" value="ECO:0007669"/>
    <property type="project" value="TreeGrafter"/>
</dbReference>
<keyword evidence="5" id="KW-0812">Transmembrane</keyword>
<dbReference type="InterPro" id="IPR031322">
    <property type="entry name" value="Shikimate/glucono_kinase"/>
</dbReference>
<name>A0A8X7Y7R9_POPTO</name>
<dbReference type="PANTHER" id="PTHR43442">
    <property type="entry name" value="GLUCONOKINASE-RELATED"/>
    <property type="match status" value="1"/>
</dbReference>
<dbReference type="EMBL" id="JAAWWB010000031">
    <property type="protein sequence ID" value="KAG6745140.1"/>
    <property type="molecule type" value="Genomic_DNA"/>
</dbReference>
<organism evidence="6 7">
    <name type="scientific">Populus tomentosa</name>
    <name type="common">Chinese white poplar</name>
    <dbReference type="NCBI Taxonomy" id="118781"/>
    <lineage>
        <taxon>Eukaryota</taxon>
        <taxon>Viridiplantae</taxon>
        <taxon>Streptophyta</taxon>
        <taxon>Embryophyta</taxon>
        <taxon>Tracheophyta</taxon>
        <taxon>Spermatophyta</taxon>
        <taxon>Magnoliopsida</taxon>
        <taxon>eudicotyledons</taxon>
        <taxon>Gunneridae</taxon>
        <taxon>Pentapetalae</taxon>
        <taxon>rosids</taxon>
        <taxon>fabids</taxon>
        <taxon>Malpighiales</taxon>
        <taxon>Salicaceae</taxon>
        <taxon>Saliceae</taxon>
        <taxon>Populus</taxon>
    </lineage>
</organism>
<reference evidence="6" key="1">
    <citation type="journal article" date="2020" name="bioRxiv">
        <title>Hybrid origin of Populus tomentosa Carr. identified through genome sequencing and phylogenomic analysis.</title>
        <authorList>
            <person name="An X."/>
            <person name="Gao K."/>
            <person name="Chen Z."/>
            <person name="Li J."/>
            <person name="Yang X."/>
            <person name="Yang X."/>
            <person name="Zhou J."/>
            <person name="Guo T."/>
            <person name="Zhao T."/>
            <person name="Huang S."/>
            <person name="Miao D."/>
            <person name="Khan W.U."/>
            <person name="Rao P."/>
            <person name="Ye M."/>
            <person name="Lei B."/>
            <person name="Liao W."/>
            <person name="Wang J."/>
            <person name="Ji L."/>
            <person name="Li Y."/>
            <person name="Guo B."/>
            <person name="Mustafa N.S."/>
            <person name="Li S."/>
            <person name="Yun Q."/>
            <person name="Keller S.R."/>
            <person name="Mao J."/>
            <person name="Zhang R."/>
            <person name="Strauss S.H."/>
        </authorList>
    </citation>
    <scope>NUCLEOTIDE SEQUENCE</scope>
    <source>
        <strain evidence="6">GM15</strain>
        <tissue evidence="6">Leaf</tissue>
    </source>
</reference>
<evidence type="ECO:0000256" key="5">
    <source>
        <dbReference type="SAM" id="Phobius"/>
    </source>
</evidence>
<protein>
    <recommendedName>
        <fullName evidence="8">Gluconokinase</fullName>
    </recommendedName>
</protein>
<keyword evidence="7" id="KW-1185">Reference proteome</keyword>